<evidence type="ECO:0000313" key="1">
    <source>
        <dbReference type="EMBL" id="CAB5224475.1"/>
    </source>
</evidence>
<dbReference type="EMBL" id="LR798335">
    <property type="protein sequence ID" value="CAB5224475.1"/>
    <property type="molecule type" value="Genomic_DNA"/>
</dbReference>
<proteinExistence type="predicted"/>
<accession>A0A6J7X1Y9</accession>
<organism evidence="1">
    <name type="scientific">uncultured Caudovirales phage</name>
    <dbReference type="NCBI Taxonomy" id="2100421"/>
    <lineage>
        <taxon>Viruses</taxon>
        <taxon>Duplodnaviria</taxon>
        <taxon>Heunggongvirae</taxon>
        <taxon>Uroviricota</taxon>
        <taxon>Caudoviricetes</taxon>
        <taxon>Peduoviridae</taxon>
        <taxon>Maltschvirus</taxon>
        <taxon>Maltschvirus maltsch</taxon>
    </lineage>
</organism>
<dbReference type="Gene3D" id="3.30.50.20">
    <property type="entry name" value="prophage-derive protein ybcO"/>
    <property type="match status" value="1"/>
</dbReference>
<name>A0A6J7X1Y9_9CAUD</name>
<protein>
    <submittedName>
        <fullName evidence="1">Uncharacterized protein</fullName>
    </submittedName>
</protein>
<reference evidence="1" key="1">
    <citation type="submission" date="2020-05" db="EMBL/GenBank/DDBJ databases">
        <authorList>
            <person name="Chiriac C."/>
            <person name="Salcher M."/>
            <person name="Ghai R."/>
            <person name="Kavagutti S V."/>
        </authorList>
    </citation>
    <scope>NUCLEOTIDE SEQUENCE</scope>
</reference>
<gene>
    <name evidence="1" type="ORF">UFOVP393_99</name>
</gene>
<sequence>MMYRNRKLLDAARELPCQHCGVSDGTVVAAHSNQLRDGKGRGIKAHDYRIASLCFRCHAELDQGSKMSKQERVEMWDEAHRKTVGLFFDLGVIDVRP</sequence>